<dbReference type="EMBL" id="VFQC01000002">
    <property type="protein sequence ID" value="TQN28463.1"/>
    <property type="molecule type" value="Genomic_DNA"/>
</dbReference>
<name>A0A543N9F0_9ACTN</name>
<accession>A0A543N9F0</accession>
<dbReference type="Proteomes" id="UP000317422">
    <property type="component" value="Unassembled WGS sequence"/>
</dbReference>
<dbReference type="GO" id="GO:0000976">
    <property type="term" value="F:transcription cis-regulatory region binding"/>
    <property type="evidence" value="ECO:0007669"/>
    <property type="project" value="TreeGrafter"/>
</dbReference>
<proteinExistence type="predicted"/>
<dbReference type="InterPro" id="IPR001647">
    <property type="entry name" value="HTH_TetR"/>
</dbReference>
<organism evidence="5 6">
    <name type="scientific">Haloactinospora alba</name>
    <dbReference type="NCBI Taxonomy" id="405555"/>
    <lineage>
        <taxon>Bacteria</taxon>
        <taxon>Bacillati</taxon>
        <taxon>Actinomycetota</taxon>
        <taxon>Actinomycetes</taxon>
        <taxon>Streptosporangiales</taxon>
        <taxon>Nocardiopsidaceae</taxon>
        <taxon>Haloactinospora</taxon>
    </lineage>
</organism>
<dbReference type="SUPFAM" id="SSF46689">
    <property type="entry name" value="Homeodomain-like"/>
    <property type="match status" value="1"/>
</dbReference>
<dbReference type="PANTHER" id="PTHR30055">
    <property type="entry name" value="HTH-TYPE TRANSCRIPTIONAL REGULATOR RUTR"/>
    <property type="match status" value="1"/>
</dbReference>
<evidence type="ECO:0000256" key="1">
    <source>
        <dbReference type="ARBA" id="ARBA00023125"/>
    </source>
</evidence>
<dbReference type="Gene3D" id="1.10.10.60">
    <property type="entry name" value="Homeodomain-like"/>
    <property type="match status" value="1"/>
</dbReference>
<feature type="compositionally biased region" description="Polar residues" evidence="3">
    <location>
        <begin position="29"/>
        <end position="38"/>
    </location>
</feature>
<keyword evidence="1 2" id="KW-0238">DNA-binding</keyword>
<dbReference type="GO" id="GO:0003700">
    <property type="term" value="F:DNA-binding transcription factor activity"/>
    <property type="evidence" value="ECO:0007669"/>
    <property type="project" value="TreeGrafter"/>
</dbReference>
<protein>
    <submittedName>
        <fullName evidence="5">TetR family transcriptional regulator</fullName>
    </submittedName>
</protein>
<feature type="DNA-binding region" description="H-T-H motif" evidence="2">
    <location>
        <begin position="95"/>
        <end position="114"/>
    </location>
</feature>
<feature type="region of interest" description="Disordered" evidence="3">
    <location>
        <begin position="1"/>
        <end position="74"/>
    </location>
</feature>
<dbReference type="AlphaFoldDB" id="A0A543N9F0"/>
<dbReference type="PANTHER" id="PTHR30055:SF235">
    <property type="entry name" value="TRANSCRIPTIONAL REGULATORY PROTEIN"/>
    <property type="match status" value="1"/>
</dbReference>
<reference evidence="5 6" key="1">
    <citation type="submission" date="2019-06" db="EMBL/GenBank/DDBJ databases">
        <title>Sequencing the genomes of 1000 actinobacteria strains.</title>
        <authorList>
            <person name="Klenk H.-P."/>
        </authorList>
    </citation>
    <scope>NUCLEOTIDE SEQUENCE [LARGE SCALE GENOMIC DNA]</scope>
    <source>
        <strain evidence="5 6">DSM 45015</strain>
    </source>
</reference>
<feature type="compositionally biased region" description="Basic and acidic residues" evidence="3">
    <location>
        <begin position="48"/>
        <end position="62"/>
    </location>
</feature>
<comment type="caution">
    <text evidence="5">The sequence shown here is derived from an EMBL/GenBank/DDBJ whole genome shotgun (WGS) entry which is preliminary data.</text>
</comment>
<dbReference type="SUPFAM" id="SSF48498">
    <property type="entry name" value="Tetracyclin repressor-like, C-terminal domain"/>
    <property type="match status" value="1"/>
</dbReference>
<dbReference type="PRINTS" id="PR00455">
    <property type="entry name" value="HTHTETR"/>
</dbReference>
<keyword evidence="6" id="KW-1185">Reference proteome</keyword>
<dbReference type="InterPro" id="IPR009057">
    <property type="entry name" value="Homeodomain-like_sf"/>
</dbReference>
<dbReference type="PROSITE" id="PS50977">
    <property type="entry name" value="HTH_TETR_2"/>
    <property type="match status" value="1"/>
</dbReference>
<dbReference type="Pfam" id="PF00440">
    <property type="entry name" value="TetR_N"/>
    <property type="match status" value="1"/>
</dbReference>
<dbReference type="Gene3D" id="1.10.357.10">
    <property type="entry name" value="Tetracycline Repressor, domain 2"/>
    <property type="match status" value="1"/>
</dbReference>
<feature type="domain" description="HTH tetR-type" evidence="4">
    <location>
        <begin position="72"/>
        <end position="132"/>
    </location>
</feature>
<dbReference type="InterPro" id="IPR036271">
    <property type="entry name" value="Tet_transcr_reg_TetR-rel_C_sf"/>
</dbReference>
<sequence length="259" mass="28599">MLKNTMAEKPGCRQGAVYGQRHDRGGSLSGNRANQQITEAKPVRYHVQHGDTDPAARHDPPSRRTGRWRTGQRNRERLLEAARARFTREGYDRATARAIAADAGVDVAMVYYFFGSKERLFATAVVAPQHPFQVLSDLLEDGTEDLGARLVRAFLERWEREAFEPSLALFRSVFEHQPSRTALQEALQGPAVERLAAKAGVSEPGLRVELVTAHLMGLAVARYEMTNGPLANADIDTLVAWVGPVVQRYLTGPTPEAGN</sequence>
<evidence type="ECO:0000313" key="5">
    <source>
        <dbReference type="EMBL" id="TQN28463.1"/>
    </source>
</evidence>
<evidence type="ECO:0000259" key="4">
    <source>
        <dbReference type="PROSITE" id="PS50977"/>
    </source>
</evidence>
<evidence type="ECO:0000256" key="2">
    <source>
        <dbReference type="PROSITE-ProRule" id="PRU00335"/>
    </source>
</evidence>
<evidence type="ECO:0000313" key="6">
    <source>
        <dbReference type="Proteomes" id="UP000317422"/>
    </source>
</evidence>
<evidence type="ECO:0000256" key="3">
    <source>
        <dbReference type="SAM" id="MobiDB-lite"/>
    </source>
</evidence>
<dbReference type="Pfam" id="PF17920">
    <property type="entry name" value="TetR_C_16"/>
    <property type="match status" value="1"/>
</dbReference>
<dbReference type="InterPro" id="IPR041678">
    <property type="entry name" value="TetR_C_16"/>
</dbReference>
<dbReference type="InterPro" id="IPR050109">
    <property type="entry name" value="HTH-type_TetR-like_transc_reg"/>
</dbReference>
<gene>
    <name evidence="5" type="ORF">FHX37_3808</name>
</gene>